<dbReference type="HOGENOM" id="CLU_1152861_0_0_1"/>
<keyword evidence="2" id="KW-1185">Reference proteome</keyword>
<name>T1GF68_MEGSC</name>
<protein>
    <recommendedName>
        <fullName evidence="3">GPS domain-containing protein</fullName>
    </recommendedName>
</protein>
<dbReference type="EMBL" id="CAQQ02139104">
    <property type="status" value="NOT_ANNOTATED_CDS"/>
    <property type="molecule type" value="Genomic_DNA"/>
</dbReference>
<reference evidence="2" key="1">
    <citation type="submission" date="2013-02" db="EMBL/GenBank/DDBJ databases">
        <authorList>
            <person name="Hughes D."/>
        </authorList>
    </citation>
    <scope>NUCLEOTIDE SEQUENCE</scope>
    <source>
        <strain>Durham</strain>
        <strain evidence="2">NC isolate 2 -- Noor lab</strain>
    </source>
</reference>
<dbReference type="Proteomes" id="UP000015102">
    <property type="component" value="Unassembled WGS sequence"/>
</dbReference>
<accession>T1GF68</accession>
<sequence>MGSLLQYVTSKLMEQSLDCFEKLSSTNQTNDLLYSIEEIFDEAIMKTVPNEKGVAFMVQDKFSVFSIDPTKSNVRGMKFFTKGGNNKLQEGNIYYDYITSNETVESFQANIDIDLDIATYFPDDLLYYTNPNNDPSFRIVFKIYNNDILFQPASITNPNQNVEDKVISISIPGFDSNFQEKYLPILFKVRGNHPGCYYWNYNSWVNAGIESSTNVSSFMFCKVNHLTPFTRITDVTKDVDK</sequence>
<dbReference type="EMBL" id="CAQQ02139105">
    <property type="status" value="NOT_ANNOTATED_CDS"/>
    <property type="molecule type" value="Genomic_DNA"/>
</dbReference>
<dbReference type="Gene3D" id="2.60.220.50">
    <property type="match status" value="1"/>
</dbReference>
<reference evidence="1" key="2">
    <citation type="submission" date="2015-06" db="UniProtKB">
        <authorList>
            <consortium name="EnsemblMetazoa"/>
        </authorList>
    </citation>
    <scope>IDENTIFICATION</scope>
</reference>
<dbReference type="STRING" id="36166.T1GF68"/>
<dbReference type="InterPro" id="IPR046338">
    <property type="entry name" value="GAIN_dom_sf"/>
</dbReference>
<proteinExistence type="predicted"/>
<evidence type="ECO:0008006" key="3">
    <source>
        <dbReference type="Google" id="ProtNLM"/>
    </source>
</evidence>
<dbReference type="AlphaFoldDB" id="T1GF68"/>
<organism evidence="1 2">
    <name type="scientific">Megaselia scalaris</name>
    <name type="common">Humpbacked fly</name>
    <name type="synonym">Phora scalaris</name>
    <dbReference type="NCBI Taxonomy" id="36166"/>
    <lineage>
        <taxon>Eukaryota</taxon>
        <taxon>Metazoa</taxon>
        <taxon>Ecdysozoa</taxon>
        <taxon>Arthropoda</taxon>
        <taxon>Hexapoda</taxon>
        <taxon>Insecta</taxon>
        <taxon>Pterygota</taxon>
        <taxon>Neoptera</taxon>
        <taxon>Endopterygota</taxon>
        <taxon>Diptera</taxon>
        <taxon>Brachycera</taxon>
        <taxon>Muscomorpha</taxon>
        <taxon>Platypezoidea</taxon>
        <taxon>Phoridae</taxon>
        <taxon>Megaseliini</taxon>
        <taxon>Megaselia</taxon>
    </lineage>
</organism>
<evidence type="ECO:0000313" key="1">
    <source>
        <dbReference type="EnsemblMetazoa" id="MESCA001999-PA"/>
    </source>
</evidence>
<evidence type="ECO:0000313" key="2">
    <source>
        <dbReference type="Proteomes" id="UP000015102"/>
    </source>
</evidence>
<dbReference type="EnsemblMetazoa" id="MESCA001999-RA">
    <property type="protein sequence ID" value="MESCA001999-PA"/>
    <property type="gene ID" value="MESCA001999"/>
</dbReference>